<keyword evidence="3" id="KW-1185">Reference proteome</keyword>
<dbReference type="Proteomes" id="UP000887540">
    <property type="component" value="Unplaced"/>
</dbReference>
<evidence type="ECO:0000256" key="1">
    <source>
        <dbReference type="SAM" id="SignalP"/>
    </source>
</evidence>
<evidence type="ECO:0000259" key="2">
    <source>
        <dbReference type="Pfam" id="PF23003"/>
    </source>
</evidence>
<feature type="domain" description="Abnormal cell migration protein 18-like fibronectin type I" evidence="2">
    <location>
        <begin position="180"/>
        <end position="247"/>
    </location>
</feature>
<reference evidence="4" key="1">
    <citation type="submission" date="2022-11" db="UniProtKB">
        <authorList>
            <consortium name="WormBaseParasite"/>
        </authorList>
    </citation>
    <scope>IDENTIFICATION</scope>
</reference>
<proteinExistence type="predicted"/>
<feature type="domain" description="Abnormal cell migration protein 18-like fibronectin type I" evidence="2">
    <location>
        <begin position="104"/>
        <end position="174"/>
    </location>
</feature>
<dbReference type="PANTHER" id="PTHR35572:SF4">
    <property type="entry name" value="PROTEIN CBG15747"/>
    <property type="match status" value="1"/>
</dbReference>
<feature type="domain" description="Abnormal cell migration protein 18-like fibronectin type I" evidence="2">
    <location>
        <begin position="44"/>
        <end position="96"/>
    </location>
</feature>
<name>A0A914ENP2_9BILA</name>
<accession>A0A914ENP2</accession>
<protein>
    <recommendedName>
        <fullName evidence="2">Abnormal cell migration protein 18-like fibronectin type I domain-containing protein</fullName>
    </recommendedName>
</protein>
<dbReference type="PANTHER" id="PTHR35572">
    <property type="entry name" value="PROTEIN CBG04538-RELATED"/>
    <property type="match status" value="1"/>
</dbReference>
<feature type="signal peptide" evidence="1">
    <location>
        <begin position="1"/>
        <end position="18"/>
    </location>
</feature>
<dbReference type="AlphaFoldDB" id="A0A914ENP2"/>
<sequence>MGRLLGVIIIVSFAGTLAEINVAQQNQGQCWTGGNGKAPQWWDQGARIDRGKYWYECRNGELKPMGCFTEKGDRIPILGTYNSNGYVIECAVDERGYLNFKFIGCTDGTRNYQPGETWEDKEGMYWFECKQDGPYVRIQVGGCIAHDKSKRLAIGERYDFGEYTYECQRKFNGSVQMCSVGCVHNGAHYKVGEQWPEGDFIFYCKLNGGRSQKICVGCQYRNKRLYNGDRYQKDGMVYQCEVRSDKYGHKPVGCLVQDPDGTTVERVIGCRWYHTTPESKVEQTCVLEDDKTTVKTLGCIFVHKGYDTLFLYPGTYTIWTQSLDNKPVGVACREAAPGKSPSLETFDLTDIGAKTQGLKYDQPQG</sequence>
<feature type="chain" id="PRO_5037756305" description="Abnormal cell migration protein 18-like fibronectin type I domain-containing protein" evidence="1">
    <location>
        <begin position="19"/>
        <end position="365"/>
    </location>
</feature>
<evidence type="ECO:0000313" key="3">
    <source>
        <dbReference type="Proteomes" id="UP000887540"/>
    </source>
</evidence>
<dbReference type="InterPro" id="IPR055119">
    <property type="entry name" value="Mig18_Fn1"/>
</dbReference>
<dbReference type="InterPro" id="IPR040282">
    <property type="entry name" value="Mig-18-like"/>
</dbReference>
<organism evidence="3 4">
    <name type="scientific">Acrobeloides nanus</name>
    <dbReference type="NCBI Taxonomy" id="290746"/>
    <lineage>
        <taxon>Eukaryota</taxon>
        <taxon>Metazoa</taxon>
        <taxon>Ecdysozoa</taxon>
        <taxon>Nematoda</taxon>
        <taxon>Chromadorea</taxon>
        <taxon>Rhabditida</taxon>
        <taxon>Tylenchina</taxon>
        <taxon>Cephalobomorpha</taxon>
        <taxon>Cephaloboidea</taxon>
        <taxon>Cephalobidae</taxon>
        <taxon>Acrobeloides</taxon>
    </lineage>
</organism>
<evidence type="ECO:0000313" key="4">
    <source>
        <dbReference type="WBParaSite" id="ACRNAN_scaffold9552.g18789.t1"/>
    </source>
</evidence>
<dbReference type="Pfam" id="PF23003">
    <property type="entry name" value="Fn1_2"/>
    <property type="match status" value="3"/>
</dbReference>
<dbReference type="WBParaSite" id="ACRNAN_scaffold9552.g18789.t1">
    <property type="protein sequence ID" value="ACRNAN_scaffold9552.g18789.t1"/>
    <property type="gene ID" value="ACRNAN_scaffold9552.g18789"/>
</dbReference>
<keyword evidence="1" id="KW-0732">Signal</keyword>